<evidence type="ECO:0000256" key="5">
    <source>
        <dbReference type="ARBA" id="ARBA00022989"/>
    </source>
</evidence>
<dbReference type="Proteomes" id="UP000004913">
    <property type="component" value="Unassembled WGS sequence"/>
</dbReference>
<keyword evidence="6" id="KW-0406">Ion transport</keyword>
<dbReference type="PANTHER" id="PTHR32024">
    <property type="entry name" value="TRK SYSTEM POTASSIUM UPTAKE PROTEIN TRKG-RELATED"/>
    <property type="match status" value="1"/>
</dbReference>
<dbReference type="RefSeq" id="WP_006800603.1">
    <property type="nucleotide sequence ID" value="NZ_GL891986.1"/>
</dbReference>
<dbReference type="AlphaFoldDB" id="F5J153"/>
<feature type="transmembrane region" description="Helical" evidence="8">
    <location>
        <begin position="328"/>
        <end position="347"/>
    </location>
</feature>
<dbReference type="OrthoDB" id="9810952at2"/>
<name>F5J153_9BACT</name>
<feature type="transmembrane region" description="Helical" evidence="8">
    <location>
        <begin position="160"/>
        <end position="176"/>
    </location>
</feature>
<feature type="transmembrane region" description="Helical" evidence="8">
    <location>
        <begin position="425"/>
        <end position="446"/>
    </location>
</feature>
<feature type="transmembrane region" description="Helical" evidence="8">
    <location>
        <begin position="129"/>
        <end position="148"/>
    </location>
</feature>
<protein>
    <recommendedName>
        <fullName evidence="11">ATPase</fullName>
    </recommendedName>
</protein>
<evidence type="ECO:0000256" key="6">
    <source>
        <dbReference type="ARBA" id="ARBA00023065"/>
    </source>
</evidence>
<dbReference type="InterPro" id="IPR003445">
    <property type="entry name" value="Cat_transpt"/>
</dbReference>
<proteinExistence type="predicted"/>
<accession>F5J153</accession>
<dbReference type="Pfam" id="PF02386">
    <property type="entry name" value="TrkH"/>
    <property type="match status" value="1"/>
</dbReference>
<evidence type="ECO:0000313" key="10">
    <source>
        <dbReference type="Proteomes" id="UP000004913"/>
    </source>
</evidence>
<reference evidence="9 10" key="1">
    <citation type="submission" date="2011-04" db="EMBL/GenBank/DDBJ databases">
        <title>The Genome Sequence of Dysgonomonas gadei ATCC BAA-286.</title>
        <authorList>
            <consortium name="The Broad Institute Genome Sequencing Platform"/>
            <person name="Earl A."/>
            <person name="Ward D."/>
            <person name="Feldgarden M."/>
            <person name="Gevers D."/>
            <person name="Pudlo N."/>
            <person name="Martens E."/>
            <person name="Allen-Vercoe E."/>
            <person name="Young S.K."/>
            <person name="Zeng Q."/>
            <person name="Gargeya S."/>
            <person name="Fitzgerald M."/>
            <person name="Haas B."/>
            <person name="Abouelleil A."/>
            <person name="Alvarado L."/>
            <person name="Arachchi H.M."/>
            <person name="Berlin A."/>
            <person name="Brown A."/>
            <person name="Chapman S.B."/>
            <person name="Chen Z."/>
            <person name="Dunbar C."/>
            <person name="Freedman E."/>
            <person name="Gearin G."/>
            <person name="Gellesch M."/>
            <person name="Goldberg J."/>
            <person name="Griggs A."/>
            <person name="Gujja S."/>
            <person name="Heiman D."/>
            <person name="Howarth C."/>
            <person name="Larson L."/>
            <person name="Lui A."/>
            <person name="MacDonald P.J.P."/>
            <person name="Mehta T."/>
            <person name="Montmayeur A."/>
            <person name="Murphy C."/>
            <person name="Neiman D."/>
            <person name="Pearson M."/>
            <person name="Priest M."/>
            <person name="Roberts A."/>
            <person name="Saif S."/>
            <person name="Shea T."/>
            <person name="Shenoy N."/>
            <person name="Sisk P."/>
            <person name="Stolte C."/>
            <person name="Sykes S."/>
            <person name="Yandava C."/>
            <person name="Wortman J."/>
            <person name="Nusbaum C."/>
            <person name="Birren B."/>
        </authorList>
    </citation>
    <scope>NUCLEOTIDE SEQUENCE [LARGE SCALE GENOMIC DNA]</scope>
    <source>
        <strain evidence="9 10">ATCC BAA-286</strain>
    </source>
</reference>
<evidence type="ECO:0000256" key="2">
    <source>
        <dbReference type="ARBA" id="ARBA00022448"/>
    </source>
</evidence>
<evidence type="ECO:0000313" key="9">
    <source>
        <dbReference type="EMBL" id="EGK00796.1"/>
    </source>
</evidence>
<evidence type="ECO:0008006" key="11">
    <source>
        <dbReference type="Google" id="ProtNLM"/>
    </source>
</evidence>
<dbReference type="GO" id="GO:0008324">
    <property type="term" value="F:monoatomic cation transmembrane transporter activity"/>
    <property type="evidence" value="ECO:0007669"/>
    <property type="project" value="InterPro"/>
</dbReference>
<keyword evidence="3" id="KW-1003">Cell membrane</keyword>
<feature type="transmembrane region" description="Helical" evidence="8">
    <location>
        <begin position="249"/>
        <end position="267"/>
    </location>
</feature>
<dbReference type="EMBL" id="ADLV01000035">
    <property type="protein sequence ID" value="EGK00796.1"/>
    <property type="molecule type" value="Genomic_DNA"/>
</dbReference>
<evidence type="ECO:0000256" key="4">
    <source>
        <dbReference type="ARBA" id="ARBA00022692"/>
    </source>
</evidence>
<sequence>MLSRIKYIGLNPARLFVLSFLGLILIGTILLLLPVSTTGSISLIDALFTTTSAVCVTGLVAVDTSKDFTLFGQTVIMVMIQAGGLGILTFASYFSYFFKGGSSYEDQLTMGNISNIEKIDEIFKTLKRILIITVGIEAVGAFFIFTSLNPDLIPLLGDRIYFSVFHSISAFCNAGFSTLPHGIMENGYVDNYRLQLSLIFLFVLGGLGFPIVINLLKYLKHLIRRTFLQIFNHKKDVYKPWVMKLGSKINLVTTISLIVIGTILIFINEYNNILASHQGIGKFVTALFTATTPRTAGFNSIDFNQLHLSSLIIIIILMWIGASPASTGGGIKTSTFAIAVLNFISLAKGRKNIEVYSREVSETSIRRAFAVMTLSVVVLGIGSLLISYFDEGLRLLDIIFESVSAYSTVGLSLGITPGLSSASKLVLIILMFIGRVTTLTLLIAFFKQVRMSNYTYPSEEILIN</sequence>
<keyword evidence="4 8" id="KW-0812">Transmembrane</keyword>
<evidence type="ECO:0000256" key="3">
    <source>
        <dbReference type="ARBA" id="ARBA00022475"/>
    </source>
</evidence>
<evidence type="ECO:0000256" key="1">
    <source>
        <dbReference type="ARBA" id="ARBA00004651"/>
    </source>
</evidence>
<organism evidence="9 10">
    <name type="scientific">Dysgonomonas gadei ATCC BAA-286</name>
    <dbReference type="NCBI Taxonomy" id="742766"/>
    <lineage>
        <taxon>Bacteria</taxon>
        <taxon>Pseudomonadati</taxon>
        <taxon>Bacteroidota</taxon>
        <taxon>Bacteroidia</taxon>
        <taxon>Bacteroidales</taxon>
        <taxon>Dysgonomonadaceae</taxon>
        <taxon>Dysgonomonas</taxon>
    </lineage>
</organism>
<dbReference type="PANTHER" id="PTHR32024:SF1">
    <property type="entry name" value="KTR SYSTEM POTASSIUM UPTAKE PROTEIN B"/>
    <property type="match status" value="1"/>
</dbReference>
<feature type="transmembrane region" description="Helical" evidence="8">
    <location>
        <begin position="41"/>
        <end position="62"/>
    </location>
</feature>
<feature type="transmembrane region" description="Helical" evidence="8">
    <location>
        <begin position="74"/>
        <end position="98"/>
    </location>
</feature>
<keyword evidence="10" id="KW-1185">Reference proteome</keyword>
<evidence type="ECO:0000256" key="8">
    <source>
        <dbReference type="SAM" id="Phobius"/>
    </source>
</evidence>
<dbReference type="HOGENOM" id="CLU_026429_0_1_10"/>
<dbReference type="STRING" id="742766.HMPREF9455_03070"/>
<comment type="caution">
    <text evidence="9">The sequence shown here is derived from an EMBL/GenBank/DDBJ whole genome shotgun (WGS) entry which is preliminary data.</text>
</comment>
<feature type="transmembrane region" description="Helical" evidence="8">
    <location>
        <begin position="196"/>
        <end position="216"/>
    </location>
</feature>
<evidence type="ECO:0000256" key="7">
    <source>
        <dbReference type="ARBA" id="ARBA00023136"/>
    </source>
</evidence>
<comment type="subcellular location">
    <subcellularLocation>
        <location evidence="1">Cell membrane</location>
        <topology evidence="1">Multi-pass membrane protein</topology>
    </subcellularLocation>
</comment>
<gene>
    <name evidence="9" type="ORF">HMPREF9455_03070</name>
</gene>
<feature type="transmembrane region" description="Helical" evidence="8">
    <location>
        <begin position="12"/>
        <end position="35"/>
    </location>
</feature>
<keyword evidence="2" id="KW-0813">Transport</keyword>
<dbReference type="GO" id="GO:0030001">
    <property type="term" value="P:metal ion transport"/>
    <property type="evidence" value="ECO:0007669"/>
    <property type="project" value="UniProtKB-ARBA"/>
</dbReference>
<keyword evidence="5 8" id="KW-1133">Transmembrane helix</keyword>
<dbReference type="eggNOG" id="COG0168">
    <property type="taxonomic scope" value="Bacteria"/>
</dbReference>
<dbReference type="GO" id="GO:0005886">
    <property type="term" value="C:plasma membrane"/>
    <property type="evidence" value="ECO:0007669"/>
    <property type="project" value="UniProtKB-SubCell"/>
</dbReference>
<keyword evidence="7 8" id="KW-0472">Membrane</keyword>
<feature type="transmembrane region" description="Helical" evidence="8">
    <location>
        <begin position="368"/>
        <end position="389"/>
    </location>
</feature>